<dbReference type="GO" id="GO:0006213">
    <property type="term" value="P:pyrimidine nucleoside metabolic process"/>
    <property type="evidence" value="ECO:0007669"/>
    <property type="project" value="InterPro"/>
</dbReference>
<dbReference type="PANTHER" id="PTHR10515:SF0">
    <property type="entry name" value="THYMIDINE PHOSPHORYLASE"/>
    <property type="match status" value="1"/>
</dbReference>
<dbReference type="PIRSF" id="PIRSF000478">
    <property type="entry name" value="TP_PyNP"/>
    <property type="match status" value="1"/>
</dbReference>
<name>A0A3N0VAK3_9GAMM</name>
<dbReference type="InterPro" id="IPR036320">
    <property type="entry name" value="Glycosyl_Trfase_fam3_N_dom_sf"/>
</dbReference>
<evidence type="ECO:0000259" key="5">
    <source>
        <dbReference type="SMART" id="SM00941"/>
    </source>
</evidence>
<dbReference type="Gene3D" id="3.40.1030.10">
    <property type="entry name" value="Nucleoside phosphorylase/phosphoribosyltransferase catalytic domain"/>
    <property type="match status" value="1"/>
</dbReference>
<dbReference type="InParanoid" id="A0A3N0VAK3"/>
<dbReference type="InterPro" id="IPR000312">
    <property type="entry name" value="Glycosyl_Trfase_fam3"/>
</dbReference>
<dbReference type="Proteomes" id="UP000282106">
    <property type="component" value="Unassembled WGS sequence"/>
</dbReference>
<dbReference type="GO" id="GO:0004645">
    <property type="term" value="F:1,4-alpha-oligoglucan phosphorylase activity"/>
    <property type="evidence" value="ECO:0007669"/>
    <property type="project" value="InterPro"/>
</dbReference>
<evidence type="ECO:0000256" key="3">
    <source>
        <dbReference type="ARBA" id="ARBA00048550"/>
    </source>
</evidence>
<comment type="similarity">
    <text evidence="4">Belongs to the thymidine/pyrimidine-nucleoside phosphorylase family. Type 2 subfamily.</text>
</comment>
<dbReference type="InterPro" id="IPR013466">
    <property type="entry name" value="Thymidine/AMP_Pase"/>
</dbReference>
<dbReference type="NCBIfam" id="TIGR02645">
    <property type="entry name" value="ARCH_P_rylase"/>
    <property type="match status" value="1"/>
</dbReference>
<evidence type="ECO:0000256" key="1">
    <source>
        <dbReference type="ARBA" id="ARBA00022676"/>
    </source>
</evidence>
<dbReference type="SUPFAM" id="SSF47648">
    <property type="entry name" value="Nucleoside phosphorylase/phosphoribosyltransferase N-terminal domain"/>
    <property type="match status" value="1"/>
</dbReference>
<evidence type="ECO:0000313" key="6">
    <source>
        <dbReference type="EMBL" id="ROH89719.1"/>
    </source>
</evidence>
<dbReference type="HAMAP" id="MF_00703">
    <property type="entry name" value="Thymid_phosp_2"/>
    <property type="match status" value="1"/>
</dbReference>
<dbReference type="Gene3D" id="1.20.970.50">
    <property type="match status" value="1"/>
</dbReference>
<protein>
    <recommendedName>
        <fullName evidence="4">Putative thymidine phosphorylase</fullName>
        <ecNumber evidence="4">2.4.2.4</ecNumber>
    </recommendedName>
    <alternativeName>
        <fullName evidence="4">TdRPase</fullName>
    </alternativeName>
</protein>
<dbReference type="EC" id="2.4.2.4" evidence="4"/>
<sequence length="490" mass="51553">MGINTYQEPVAYLRSDSPVCRAQGFDAHSRIRVGLGDRAVIATLNIVDPPLLAPDRVGLSEAAWRALGGADGDPAQLSHPEPLESFSQVRGKVYGHSYSRSGLQMVIADITAGRYSELEMAAFVTACAGSALSLDETIALTEAMVDAGQRLHWPSAVVVDKHCVGGLPGNRTTPIVVAIAAAAGLTIPKTSSRAITSPSGTADTMAMLAPVDLELPRMRQVVEREGGCVVWGGAMGLSPADDLLIRVERPLDFDSEGQLAASIISKKLAAGSNHLLIDMPVGPTAKVRSAHAADTLARRLHGVGEALGLNVRVTRTDGSQPVGRGIGPALEAWDLLAVLQNQAGAPTDLRERALLLAGQLLEIGGKAGHGEGLPQARELLRNGSAWRKFEAICQAQGGLREPPRAAHTQEFTAGRDGRVQSIDNRRLARIAKLAGAPASPAAGIELQVHCGDRVERGQPLYRLHAQSPGELAYAAAYAGAHPETIQITED</sequence>
<dbReference type="InterPro" id="IPR028579">
    <property type="entry name" value="Thym_Pase_Put"/>
</dbReference>
<dbReference type="NCBIfam" id="NF003338">
    <property type="entry name" value="PRK04350.1"/>
    <property type="match status" value="1"/>
</dbReference>
<proteinExistence type="inferred from homology"/>
<dbReference type="GO" id="GO:0006206">
    <property type="term" value="P:pyrimidine nucleobase metabolic process"/>
    <property type="evidence" value="ECO:0007669"/>
    <property type="project" value="InterPro"/>
</dbReference>
<evidence type="ECO:0000256" key="2">
    <source>
        <dbReference type="ARBA" id="ARBA00022679"/>
    </source>
</evidence>
<evidence type="ECO:0000313" key="7">
    <source>
        <dbReference type="Proteomes" id="UP000282106"/>
    </source>
</evidence>
<organism evidence="6 7">
    <name type="scientific">Stagnimonas aquatica</name>
    <dbReference type="NCBI Taxonomy" id="2689987"/>
    <lineage>
        <taxon>Bacteria</taxon>
        <taxon>Pseudomonadati</taxon>
        <taxon>Pseudomonadota</taxon>
        <taxon>Gammaproteobacteria</taxon>
        <taxon>Nevskiales</taxon>
        <taxon>Nevskiaceae</taxon>
        <taxon>Stagnimonas</taxon>
    </lineage>
</organism>
<dbReference type="InterPro" id="IPR035902">
    <property type="entry name" value="Nuc_phospho_transferase"/>
</dbReference>
<gene>
    <name evidence="6" type="ORF">ED208_10430</name>
</gene>
<keyword evidence="2 4" id="KW-0808">Transferase</keyword>
<dbReference type="SMART" id="SM00941">
    <property type="entry name" value="PYNP_C"/>
    <property type="match status" value="1"/>
</dbReference>
<dbReference type="Pfam" id="PF02885">
    <property type="entry name" value="Glycos_trans_3N"/>
    <property type="match status" value="1"/>
</dbReference>
<dbReference type="FunCoup" id="A0A3N0VAK3">
    <property type="interactions" value="268"/>
</dbReference>
<dbReference type="AlphaFoldDB" id="A0A3N0VAK3"/>
<keyword evidence="1 4" id="KW-0328">Glycosyltransferase</keyword>
<dbReference type="SUPFAM" id="SSF52418">
    <property type="entry name" value="Nucleoside phosphorylase/phosphoribosyltransferase catalytic domain"/>
    <property type="match status" value="1"/>
</dbReference>
<dbReference type="InterPro" id="IPR017459">
    <property type="entry name" value="Glycosyl_Trfase_fam3_N_dom"/>
</dbReference>
<dbReference type="GO" id="GO:0009032">
    <property type="term" value="F:thymidine phosphorylase activity"/>
    <property type="evidence" value="ECO:0007669"/>
    <property type="project" value="UniProtKB-UniRule"/>
</dbReference>
<dbReference type="InterPro" id="IPR036566">
    <property type="entry name" value="PYNP-like_C_sf"/>
</dbReference>
<feature type="domain" description="Pyrimidine nucleoside phosphorylase C-terminal" evidence="5">
    <location>
        <begin position="418"/>
        <end position="485"/>
    </location>
</feature>
<dbReference type="Pfam" id="PF07831">
    <property type="entry name" value="PYNP_C"/>
    <property type="match status" value="1"/>
</dbReference>
<dbReference type="EMBL" id="RJVO01000004">
    <property type="protein sequence ID" value="ROH89719.1"/>
    <property type="molecule type" value="Genomic_DNA"/>
</dbReference>
<dbReference type="PANTHER" id="PTHR10515">
    <property type="entry name" value="THYMIDINE PHOSPHORYLASE"/>
    <property type="match status" value="1"/>
</dbReference>
<comment type="caution">
    <text evidence="6">The sequence shown here is derived from an EMBL/GenBank/DDBJ whole genome shotgun (WGS) entry which is preliminary data.</text>
</comment>
<dbReference type="Gene3D" id="3.90.1170.30">
    <property type="entry name" value="Pyrimidine nucleoside phosphorylase-like, C-terminal domain"/>
    <property type="match status" value="1"/>
</dbReference>
<dbReference type="InterPro" id="IPR013102">
    <property type="entry name" value="PYNP_C"/>
</dbReference>
<keyword evidence="7" id="KW-1185">Reference proteome</keyword>
<dbReference type="GO" id="GO:0005829">
    <property type="term" value="C:cytosol"/>
    <property type="evidence" value="ECO:0007669"/>
    <property type="project" value="TreeGrafter"/>
</dbReference>
<dbReference type="Pfam" id="PF00591">
    <property type="entry name" value="Glycos_transf_3"/>
    <property type="match status" value="1"/>
</dbReference>
<dbReference type="InterPro" id="IPR000053">
    <property type="entry name" value="Thymidine/pyrmidine_PPase"/>
</dbReference>
<dbReference type="SUPFAM" id="SSF54680">
    <property type="entry name" value="Pyrimidine nucleoside phosphorylase C-terminal domain"/>
    <property type="match status" value="1"/>
</dbReference>
<evidence type="ECO:0000256" key="4">
    <source>
        <dbReference type="HAMAP-Rule" id="MF_00703"/>
    </source>
</evidence>
<comment type="catalytic activity">
    <reaction evidence="3 4">
        <text>thymidine + phosphate = 2-deoxy-alpha-D-ribose 1-phosphate + thymine</text>
        <dbReference type="Rhea" id="RHEA:16037"/>
        <dbReference type="ChEBI" id="CHEBI:17748"/>
        <dbReference type="ChEBI" id="CHEBI:17821"/>
        <dbReference type="ChEBI" id="CHEBI:43474"/>
        <dbReference type="ChEBI" id="CHEBI:57259"/>
        <dbReference type="EC" id="2.4.2.4"/>
    </reaction>
</comment>
<reference evidence="6 7" key="1">
    <citation type="submission" date="2018-10" db="EMBL/GenBank/DDBJ databases">
        <authorList>
            <person name="Chen W.-M."/>
        </authorList>
    </citation>
    <scope>NUCLEOTIDE SEQUENCE [LARGE SCALE GENOMIC DNA]</scope>
    <source>
        <strain evidence="6 7">THS-13</strain>
    </source>
</reference>
<accession>A0A3N0VAK3</accession>